<dbReference type="Proteomes" id="UP001198242">
    <property type="component" value="Unassembled WGS sequence"/>
</dbReference>
<accession>A0AAE3JAX6</accession>
<reference evidence="1 2" key="1">
    <citation type="submission" date="2021-10" db="EMBL/GenBank/DDBJ databases">
        <title>Anaerobic single-cell dispensing facilitates the cultivation of human gut bacteria.</title>
        <authorList>
            <person name="Afrizal A."/>
        </authorList>
    </citation>
    <scope>NUCLEOTIDE SEQUENCE [LARGE SCALE GENOMIC DNA]</scope>
    <source>
        <strain evidence="1 2">CLA-AA-H232</strain>
    </source>
</reference>
<dbReference type="AlphaFoldDB" id="A0AAE3JAX6"/>
<dbReference type="RefSeq" id="WP_308456792.1">
    <property type="nucleotide sequence ID" value="NZ_JAJEQM010000014.1"/>
</dbReference>
<sequence>MRKMKRYMIHERGRGFEFQTNYNIGTEGFWNDLQHYRDCCVNGEYFHIPPKIEHIISITFIDET</sequence>
<keyword evidence="2" id="KW-1185">Reference proteome</keyword>
<organism evidence="1 2">
    <name type="scientific">Hominilimicola fabiformis</name>
    <dbReference type="NCBI Taxonomy" id="2885356"/>
    <lineage>
        <taxon>Bacteria</taxon>
        <taxon>Bacillati</taxon>
        <taxon>Bacillota</taxon>
        <taxon>Clostridia</taxon>
        <taxon>Eubacteriales</taxon>
        <taxon>Oscillospiraceae</taxon>
        <taxon>Hominilimicola</taxon>
    </lineage>
</organism>
<evidence type="ECO:0000313" key="1">
    <source>
        <dbReference type="EMBL" id="MCC2211180.1"/>
    </source>
</evidence>
<name>A0AAE3JAX6_9FIRM</name>
<protein>
    <submittedName>
        <fullName evidence="1">Uncharacterized protein</fullName>
    </submittedName>
</protein>
<evidence type="ECO:0000313" key="2">
    <source>
        <dbReference type="Proteomes" id="UP001198242"/>
    </source>
</evidence>
<comment type="caution">
    <text evidence="1">The sequence shown here is derived from an EMBL/GenBank/DDBJ whole genome shotgun (WGS) entry which is preliminary data.</text>
</comment>
<gene>
    <name evidence="1" type="ORF">LKE05_10320</name>
</gene>
<proteinExistence type="predicted"/>
<dbReference type="EMBL" id="JAJEQM010000014">
    <property type="protein sequence ID" value="MCC2211180.1"/>
    <property type="molecule type" value="Genomic_DNA"/>
</dbReference>